<gene>
    <name evidence="2" type="ORF">CLA01_06730</name>
</gene>
<feature type="transmembrane region" description="Helical" evidence="1">
    <location>
        <begin position="61"/>
        <end position="81"/>
    </location>
</feature>
<keyword evidence="1" id="KW-0472">Membrane</keyword>
<evidence type="ECO:0000256" key="1">
    <source>
        <dbReference type="SAM" id="Phobius"/>
    </source>
</evidence>
<proteinExistence type="predicted"/>
<dbReference type="AlphaFoldDB" id="A0A511Y5X4"/>
<evidence type="ECO:0000313" key="2">
    <source>
        <dbReference type="EMBL" id="GEN70601.1"/>
    </source>
</evidence>
<evidence type="ECO:0000313" key="3">
    <source>
        <dbReference type="Proteomes" id="UP000321150"/>
    </source>
</evidence>
<dbReference type="Proteomes" id="UP000321150">
    <property type="component" value="Unassembled WGS sequence"/>
</dbReference>
<name>A0A511Y5X4_9FLAO</name>
<keyword evidence="1" id="KW-0812">Transmembrane</keyword>
<feature type="transmembrane region" description="Helical" evidence="1">
    <location>
        <begin position="27"/>
        <end position="49"/>
    </location>
</feature>
<comment type="caution">
    <text evidence="2">The sequence shown here is derived from an EMBL/GenBank/DDBJ whole genome shotgun (WGS) entry which is preliminary data.</text>
</comment>
<reference evidence="2 3" key="1">
    <citation type="submission" date="2019-07" db="EMBL/GenBank/DDBJ databases">
        <title>Whole genome shotgun sequence of Chryseobacterium lathyri NBRC 105250.</title>
        <authorList>
            <person name="Hosoyama A."/>
            <person name="Uohara A."/>
            <person name="Ohji S."/>
            <person name="Ichikawa N."/>
        </authorList>
    </citation>
    <scope>NUCLEOTIDE SEQUENCE [LARGE SCALE GENOMIC DNA]</scope>
    <source>
        <strain evidence="2 3">NBRC 105250</strain>
    </source>
</reference>
<accession>A0A511Y5X4</accession>
<dbReference type="EMBL" id="BJYI01000002">
    <property type="protein sequence ID" value="GEN70601.1"/>
    <property type="molecule type" value="Genomic_DNA"/>
</dbReference>
<sequence length="142" mass="16942">MVKEMKKIEENIFYRVYIAYLNKDYPATFVSCLYIAFVYMFLFAPIYGLCIDLFKGIGKNIIKFLYIIYVAVILIIIFKKYYNKVTLNNILNRNKHKKQYLPTWCYFIILPISMILGIGLYILVSIQILQRLNLEGYLYDLL</sequence>
<protein>
    <submittedName>
        <fullName evidence="2">Uncharacterized protein</fullName>
    </submittedName>
</protein>
<keyword evidence="1" id="KW-1133">Transmembrane helix</keyword>
<feature type="transmembrane region" description="Helical" evidence="1">
    <location>
        <begin position="101"/>
        <end position="124"/>
    </location>
</feature>
<organism evidence="2 3">
    <name type="scientific">Chryseobacterium lathyri</name>
    <dbReference type="NCBI Taxonomy" id="395933"/>
    <lineage>
        <taxon>Bacteria</taxon>
        <taxon>Pseudomonadati</taxon>
        <taxon>Bacteroidota</taxon>
        <taxon>Flavobacteriia</taxon>
        <taxon>Flavobacteriales</taxon>
        <taxon>Weeksellaceae</taxon>
        <taxon>Chryseobacterium group</taxon>
        <taxon>Chryseobacterium</taxon>
    </lineage>
</organism>